<dbReference type="InterPro" id="IPR019079">
    <property type="entry name" value="Capsule_synth_CapA"/>
</dbReference>
<gene>
    <name evidence="3" type="ORF">I2H38_11120</name>
</gene>
<dbReference type="SUPFAM" id="SSF56300">
    <property type="entry name" value="Metallo-dependent phosphatases"/>
    <property type="match status" value="1"/>
</dbReference>
<dbReference type="InterPro" id="IPR029052">
    <property type="entry name" value="Metallo-depent_PP-like"/>
</dbReference>
<comment type="caution">
    <text evidence="3">The sequence shown here is derived from an EMBL/GenBank/DDBJ whole genome shotgun (WGS) entry which is preliminary data.</text>
</comment>
<feature type="domain" description="Capsule synthesis protein CapA" evidence="2">
    <location>
        <begin position="6"/>
        <end position="287"/>
    </location>
</feature>
<dbReference type="RefSeq" id="WP_196271908.1">
    <property type="nucleotide sequence ID" value="NZ_JADQDO010000004.1"/>
</dbReference>
<dbReference type="Gene3D" id="3.60.21.10">
    <property type="match status" value="1"/>
</dbReference>
<dbReference type="AlphaFoldDB" id="A0A931BSN0"/>
<dbReference type="SMART" id="SM00854">
    <property type="entry name" value="PGA_cap"/>
    <property type="match status" value="1"/>
</dbReference>
<sequence>MSKLITIDLCGDVMLGRGIDQVLPYPSNPQLQEAYATSARDYVALAARVNGPIPAPVELSYPWGFALKEWRHAPPSARLINLETSITRSDTYVPKGINYRMSPENAACLVSAGIDCCALANNHVLDWGISGLLETLHVLRRLGVKTAGAGRNAMEASAPAIIDVAGRGRVLVFSFAHGTSGTPRSWAATAERPGVNLLPDLSEGTAARIAEHIVSSSQEGDIVIASIHWGPNWGYEIPNERRSFAHALIELAGATIVHGHSSHHPLAIEIHRNRLILYGCGDFLNDYEGISGFEEYRGDLTLMYRASIDPDEETLAGLRLVPLQIRNFRLHRASDQDTKWLRDVLARESDRFRTRITCDSDNTLMVFHDAP</sequence>
<evidence type="ECO:0000259" key="2">
    <source>
        <dbReference type="SMART" id="SM00854"/>
    </source>
</evidence>
<organism evidence="3 4">
    <name type="scientific">Microvirga alba</name>
    <dbReference type="NCBI Taxonomy" id="2791025"/>
    <lineage>
        <taxon>Bacteria</taxon>
        <taxon>Pseudomonadati</taxon>
        <taxon>Pseudomonadota</taxon>
        <taxon>Alphaproteobacteria</taxon>
        <taxon>Hyphomicrobiales</taxon>
        <taxon>Methylobacteriaceae</taxon>
        <taxon>Microvirga</taxon>
    </lineage>
</organism>
<dbReference type="PANTHER" id="PTHR33393:SF11">
    <property type="entry name" value="POLYGLUTAMINE SYNTHESIS ACCESSORY PROTEIN RV0574C-RELATED"/>
    <property type="match status" value="1"/>
</dbReference>
<accession>A0A931BSN0</accession>
<proteinExistence type="inferred from homology"/>
<dbReference type="EMBL" id="JADQDO010000004">
    <property type="protein sequence ID" value="MBF9233928.1"/>
    <property type="molecule type" value="Genomic_DNA"/>
</dbReference>
<comment type="similarity">
    <text evidence="1">Belongs to the CapA family.</text>
</comment>
<protein>
    <submittedName>
        <fullName evidence="3">CapA family protein</fullName>
    </submittedName>
</protein>
<reference evidence="3" key="1">
    <citation type="submission" date="2020-11" db="EMBL/GenBank/DDBJ databases">
        <authorList>
            <person name="Kim M.K."/>
        </authorList>
    </citation>
    <scope>NUCLEOTIDE SEQUENCE</scope>
    <source>
        <strain evidence="3">BT350</strain>
    </source>
</reference>
<dbReference type="InterPro" id="IPR052169">
    <property type="entry name" value="CW_Biosynth-Accessory"/>
</dbReference>
<keyword evidence="4" id="KW-1185">Reference proteome</keyword>
<dbReference type="PANTHER" id="PTHR33393">
    <property type="entry name" value="POLYGLUTAMINE SYNTHESIS ACCESSORY PROTEIN RV0574C-RELATED"/>
    <property type="match status" value="1"/>
</dbReference>
<dbReference type="CDD" id="cd07381">
    <property type="entry name" value="MPP_CapA"/>
    <property type="match status" value="1"/>
</dbReference>
<dbReference type="Proteomes" id="UP000599312">
    <property type="component" value="Unassembled WGS sequence"/>
</dbReference>
<evidence type="ECO:0000313" key="4">
    <source>
        <dbReference type="Proteomes" id="UP000599312"/>
    </source>
</evidence>
<evidence type="ECO:0000256" key="1">
    <source>
        <dbReference type="ARBA" id="ARBA00005662"/>
    </source>
</evidence>
<evidence type="ECO:0000313" key="3">
    <source>
        <dbReference type="EMBL" id="MBF9233928.1"/>
    </source>
</evidence>
<name>A0A931BSN0_9HYPH</name>
<dbReference type="Pfam" id="PF09587">
    <property type="entry name" value="PGA_cap"/>
    <property type="match status" value="1"/>
</dbReference>